<sequence length="56" mass="6455">MTRENPETSFVKPAIARDPSVYPADEVLSKMTLLKPMRPEIRRLQNRLCAQLKTGR</sequence>
<dbReference type="AlphaFoldDB" id="A0A6P2P5J1"/>
<proteinExistence type="predicted"/>
<organism evidence="1 2">
    <name type="scientific">Burkholderia diffusa</name>
    <dbReference type="NCBI Taxonomy" id="488732"/>
    <lineage>
        <taxon>Bacteria</taxon>
        <taxon>Pseudomonadati</taxon>
        <taxon>Pseudomonadota</taxon>
        <taxon>Betaproteobacteria</taxon>
        <taxon>Burkholderiales</taxon>
        <taxon>Burkholderiaceae</taxon>
        <taxon>Burkholderia</taxon>
        <taxon>Burkholderia cepacia complex</taxon>
    </lineage>
</organism>
<evidence type="ECO:0000313" key="2">
    <source>
        <dbReference type="Proteomes" id="UP000494125"/>
    </source>
</evidence>
<gene>
    <name evidence="1" type="ORF">BDI24065_04946</name>
</gene>
<dbReference type="EMBL" id="CABVPN010000027">
    <property type="protein sequence ID" value="VWC02509.1"/>
    <property type="molecule type" value="Genomic_DNA"/>
</dbReference>
<accession>A0A6P2P5J1</accession>
<protein>
    <submittedName>
        <fullName evidence="1">ABC transporter substrate-binding protein</fullName>
    </submittedName>
</protein>
<dbReference type="Proteomes" id="UP000494125">
    <property type="component" value="Unassembled WGS sequence"/>
</dbReference>
<name>A0A6P2P5J1_9BURK</name>
<keyword evidence="2" id="KW-1185">Reference proteome</keyword>
<reference evidence="1 2" key="1">
    <citation type="submission" date="2019-09" db="EMBL/GenBank/DDBJ databases">
        <authorList>
            <person name="Depoorter E."/>
        </authorList>
    </citation>
    <scope>NUCLEOTIDE SEQUENCE [LARGE SCALE GENOMIC DNA]</scope>
    <source>
        <strain evidence="1">LMG 24065</strain>
    </source>
</reference>
<evidence type="ECO:0000313" key="1">
    <source>
        <dbReference type="EMBL" id="VWC02509.1"/>
    </source>
</evidence>